<reference evidence="3" key="1">
    <citation type="submission" date="2021-01" db="UniProtKB">
        <authorList>
            <consortium name="EnsemblMetazoa"/>
        </authorList>
    </citation>
    <scope>IDENTIFICATION</scope>
</reference>
<feature type="domain" description="Zasp-like motif" evidence="2">
    <location>
        <begin position="6"/>
        <end position="31"/>
    </location>
</feature>
<name>A0A7M7R444_NASVI</name>
<feature type="compositionally biased region" description="Low complexity" evidence="1">
    <location>
        <begin position="123"/>
        <end position="133"/>
    </location>
</feature>
<dbReference type="AlphaFoldDB" id="A0A7M7R444"/>
<feature type="region of interest" description="Disordered" evidence="1">
    <location>
        <begin position="65"/>
        <end position="90"/>
    </location>
</feature>
<sequence length="332" mass="36435">MMSGPKLVNKQFNSPINLYSPQAIQETLDRQTQVLSNGAVGIDFKQLAKPTNLQNSAVLRMLEEEEERKRAGKAGLKRVAWPPPPEDGDYIDFVEQAPVQAKTRGVGEYATYQSKSPTPQPQPQQQQQQQQEQRASCGLRQPSQFHIQPTLAKTWAPVTIAPTAGQPKAHQAASPSPSQTPPTLGTWSDKPSPGSWNSPQPGQETIIPVQIESQQQSQAPSSFVEPPASIITLRAEPPISQESAPVYLAQPAAINPTSGSMRGDQKWPPASVKEQTEAENRARIELAKGPVFRPRRANKDYSGFFAQHASTNNYPGYRAPPGTQYFTPAYQH</sequence>
<dbReference type="InParanoid" id="A0A7M7R444"/>
<dbReference type="InterPro" id="IPR031847">
    <property type="entry name" value="PDLI1-4/Zasp-like_mid"/>
</dbReference>
<feature type="region of interest" description="Disordered" evidence="1">
    <location>
        <begin position="255"/>
        <end position="277"/>
    </location>
</feature>
<dbReference type="Pfam" id="PF15936">
    <property type="entry name" value="DUF4749"/>
    <property type="match status" value="1"/>
</dbReference>
<dbReference type="OrthoDB" id="1293114at2759"/>
<feature type="compositionally biased region" description="Low complexity" evidence="1">
    <location>
        <begin position="166"/>
        <end position="177"/>
    </location>
</feature>
<accession>A0A7M7R444</accession>
<feature type="compositionally biased region" description="Polar residues" evidence="1">
    <location>
        <begin position="211"/>
        <end position="221"/>
    </location>
</feature>
<dbReference type="SMART" id="SM00735">
    <property type="entry name" value="ZM"/>
    <property type="match status" value="1"/>
</dbReference>
<feature type="region of interest" description="Disordered" evidence="1">
    <location>
        <begin position="102"/>
        <end position="224"/>
    </location>
</feature>
<dbReference type="EnsemblMetazoa" id="XM_032601983">
    <property type="protein sequence ID" value="XP_032457874"/>
    <property type="gene ID" value="LOC100118405"/>
</dbReference>
<dbReference type="GeneID" id="100118405"/>
<dbReference type="InterPro" id="IPR006643">
    <property type="entry name" value="Zasp-like_motif"/>
</dbReference>
<keyword evidence="4" id="KW-1185">Reference proteome</keyword>
<dbReference type="Proteomes" id="UP000002358">
    <property type="component" value="Unassembled WGS sequence"/>
</dbReference>
<evidence type="ECO:0000259" key="2">
    <source>
        <dbReference type="SMART" id="SM00735"/>
    </source>
</evidence>
<organism evidence="3 4">
    <name type="scientific">Nasonia vitripennis</name>
    <name type="common">Parasitic wasp</name>
    <dbReference type="NCBI Taxonomy" id="7425"/>
    <lineage>
        <taxon>Eukaryota</taxon>
        <taxon>Metazoa</taxon>
        <taxon>Ecdysozoa</taxon>
        <taxon>Arthropoda</taxon>
        <taxon>Hexapoda</taxon>
        <taxon>Insecta</taxon>
        <taxon>Pterygota</taxon>
        <taxon>Neoptera</taxon>
        <taxon>Endopterygota</taxon>
        <taxon>Hymenoptera</taxon>
        <taxon>Apocrita</taxon>
        <taxon>Proctotrupomorpha</taxon>
        <taxon>Chalcidoidea</taxon>
        <taxon>Pteromalidae</taxon>
        <taxon>Pteromalinae</taxon>
        <taxon>Nasonia</taxon>
    </lineage>
</organism>
<evidence type="ECO:0000256" key="1">
    <source>
        <dbReference type="SAM" id="MobiDB-lite"/>
    </source>
</evidence>
<feature type="compositionally biased region" description="Polar residues" evidence="1">
    <location>
        <begin position="194"/>
        <end position="203"/>
    </location>
</feature>
<evidence type="ECO:0000313" key="4">
    <source>
        <dbReference type="Proteomes" id="UP000002358"/>
    </source>
</evidence>
<protein>
    <recommendedName>
        <fullName evidence="2">Zasp-like motif domain-containing protein</fullName>
    </recommendedName>
</protein>
<evidence type="ECO:0000313" key="3">
    <source>
        <dbReference type="EnsemblMetazoa" id="XP_032457874"/>
    </source>
</evidence>
<proteinExistence type="predicted"/>
<dbReference type="RefSeq" id="XP_032457874.1">
    <property type="nucleotide sequence ID" value="XM_032601983.1"/>
</dbReference>